<dbReference type="STRING" id="1450648.CLORY_38730"/>
<dbReference type="OrthoDB" id="2678286at2"/>
<dbReference type="SUPFAM" id="SSF49464">
    <property type="entry name" value="Carboxypeptidase regulatory domain-like"/>
    <property type="match status" value="1"/>
</dbReference>
<sequence length="225" mass="25991">MDNLIKIFGNLTDFYGNAISNGDVSIKDSLFNDVYNTKTDEYGNYSLIVEKGMYMAIFAVKDYGVNALEYWGWNLPAFKDTEINMRIDGLEVYAINAFMLQRSRPYTSMMIYFRPMSLKRALINREKLNDSTNGTIDISPDLKEDDIEVKINEQLVNILEINRIIEKTGDSHSMNGYIVQVSIPDKEIKQEYTKIHITLRDSETCEKGEGSFFWQRSKSFDSICE</sequence>
<name>A0A1V4IDE7_9CLOT</name>
<dbReference type="AlphaFoldDB" id="A0A1V4IDE7"/>
<protein>
    <recommendedName>
        <fullName evidence="3">Carboxypeptidase regulatory-like domain-containing protein</fullName>
    </recommendedName>
</protein>
<evidence type="ECO:0000313" key="1">
    <source>
        <dbReference type="EMBL" id="OPJ57910.1"/>
    </source>
</evidence>
<gene>
    <name evidence="1" type="ORF">CLORY_38730</name>
</gene>
<evidence type="ECO:0000313" key="2">
    <source>
        <dbReference type="Proteomes" id="UP000190080"/>
    </source>
</evidence>
<keyword evidence="2" id="KW-1185">Reference proteome</keyword>
<dbReference type="Proteomes" id="UP000190080">
    <property type="component" value="Unassembled WGS sequence"/>
</dbReference>
<organism evidence="1 2">
    <name type="scientific">Clostridium oryzae</name>
    <dbReference type="NCBI Taxonomy" id="1450648"/>
    <lineage>
        <taxon>Bacteria</taxon>
        <taxon>Bacillati</taxon>
        <taxon>Bacillota</taxon>
        <taxon>Clostridia</taxon>
        <taxon>Eubacteriales</taxon>
        <taxon>Clostridiaceae</taxon>
        <taxon>Clostridium</taxon>
    </lineage>
</organism>
<evidence type="ECO:0008006" key="3">
    <source>
        <dbReference type="Google" id="ProtNLM"/>
    </source>
</evidence>
<reference evidence="1 2" key="1">
    <citation type="submission" date="2017-03" db="EMBL/GenBank/DDBJ databases">
        <title>Genome sequence of Clostridium oryzae DSM 28571.</title>
        <authorList>
            <person name="Poehlein A."/>
            <person name="Daniel R."/>
        </authorList>
    </citation>
    <scope>NUCLEOTIDE SEQUENCE [LARGE SCALE GENOMIC DNA]</scope>
    <source>
        <strain evidence="1 2">DSM 28571</strain>
    </source>
</reference>
<comment type="caution">
    <text evidence="1">The sequence shown here is derived from an EMBL/GenBank/DDBJ whole genome shotgun (WGS) entry which is preliminary data.</text>
</comment>
<dbReference type="RefSeq" id="WP_079427573.1">
    <property type="nucleotide sequence ID" value="NZ_MZGV01000069.1"/>
</dbReference>
<proteinExistence type="predicted"/>
<accession>A0A1V4IDE7</accession>
<dbReference type="InterPro" id="IPR008969">
    <property type="entry name" value="CarboxyPept-like_regulatory"/>
</dbReference>
<dbReference type="EMBL" id="MZGV01000069">
    <property type="protein sequence ID" value="OPJ57910.1"/>
    <property type="molecule type" value="Genomic_DNA"/>
</dbReference>